<dbReference type="EMBL" id="BAAACW010000019">
    <property type="protein sequence ID" value="GAA0353052.1"/>
    <property type="molecule type" value="Genomic_DNA"/>
</dbReference>
<keyword evidence="3" id="KW-1185">Reference proteome</keyword>
<evidence type="ECO:0000256" key="1">
    <source>
        <dbReference type="SAM" id="MobiDB-lite"/>
    </source>
</evidence>
<sequence>MDKNNEVKRPGFEKRNEENRTADVPIPPDTSAPMGYINDRPLKDKKSEELIDRKAKGGSPSNEVELSLNPDEENASEEDVLDDEN</sequence>
<evidence type="ECO:0000313" key="2">
    <source>
        <dbReference type="EMBL" id="GAA0353052.1"/>
    </source>
</evidence>
<dbReference type="RefSeq" id="WP_343753211.1">
    <property type="nucleotide sequence ID" value="NZ_BAAACW010000019.1"/>
</dbReference>
<dbReference type="Proteomes" id="UP001501166">
    <property type="component" value="Unassembled WGS sequence"/>
</dbReference>
<feature type="compositionally biased region" description="Acidic residues" evidence="1">
    <location>
        <begin position="70"/>
        <end position="85"/>
    </location>
</feature>
<protein>
    <submittedName>
        <fullName evidence="2">Uncharacterized protein</fullName>
    </submittedName>
</protein>
<comment type="caution">
    <text evidence="2">The sequence shown here is derived from an EMBL/GenBank/DDBJ whole genome shotgun (WGS) entry which is preliminary data.</text>
</comment>
<feature type="region of interest" description="Disordered" evidence="1">
    <location>
        <begin position="1"/>
        <end position="85"/>
    </location>
</feature>
<reference evidence="2 3" key="1">
    <citation type="journal article" date="2019" name="Int. J. Syst. Evol. Microbiol.">
        <title>The Global Catalogue of Microorganisms (GCM) 10K type strain sequencing project: providing services to taxonomists for standard genome sequencing and annotation.</title>
        <authorList>
            <consortium name="The Broad Institute Genomics Platform"/>
            <consortium name="The Broad Institute Genome Sequencing Center for Infectious Disease"/>
            <person name="Wu L."/>
            <person name="Ma J."/>
        </authorList>
    </citation>
    <scope>NUCLEOTIDE SEQUENCE [LARGE SCALE GENOMIC DNA]</scope>
    <source>
        <strain evidence="2 3">JCM 12662</strain>
    </source>
</reference>
<feature type="compositionally biased region" description="Basic and acidic residues" evidence="1">
    <location>
        <begin position="1"/>
        <end position="21"/>
    </location>
</feature>
<proteinExistence type="predicted"/>
<gene>
    <name evidence="2" type="ORF">GCM10008932_02620</name>
</gene>
<accession>A0ABN0X1Z6</accession>
<organism evidence="2 3">
    <name type="scientific">Alkalibacterium iburiense</name>
    <dbReference type="NCBI Taxonomy" id="290589"/>
    <lineage>
        <taxon>Bacteria</taxon>
        <taxon>Bacillati</taxon>
        <taxon>Bacillota</taxon>
        <taxon>Bacilli</taxon>
        <taxon>Lactobacillales</taxon>
        <taxon>Carnobacteriaceae</taxon>
        <taxon>Alkalibacterium</taxon>
    </lineage>
</organism>
<feature type="compositionally biased region" description="Basic and acidic residues" evidence="1">
    <location>
        <begin position="40"/>
        <end position="55"/>
    </location>
</feature>
<name>A0ABN0X1Z6_9LACT</name>
<evidence type="ECO:0000313" key="3">
    <source>
        <dbReference type="Proteomes" id="UP001501166"/>
    </source>
</evidence>